<evidence type="ECO:0000313" key="15">
    <source>
        <dbReference type="EMBL" id="ORY36825.1"/>
    </source>
</evidence>
<keyword evidence="16" id="KW-1185">Reference proteome</keyword>
<comment type="pathway">
    <text evidence="1">Carbohydrate degradation; glycolysis; D-glyceraldehyde 3-phosphate and glycerone phosphate from D-glucose: step 1/4.</text>
</comment>
<evidence type="ECO:0000256" key="6">
    <source>
        <dbReference type="ARBA" id="ARBA00022777"/>
    </source>
</evidence>
<dbReference type="PANTHER" id="PTHR19443">
    <property type="entry name" value="HEXOKINASE"/>
    <property type="match status" value="1"/>
</dbReference>
<dbReference type="GO" id="GO:0004340">
    <property type="term" value="F:glucokinase activity"/>
    <property type="evidence" value="ECO:0007669"/>
    <property type="project" value="TreeGrafter"/>
</dbReference>
<evidence type="ECO:0000256" key="8">
    <source>
        <dbReference type="ARBA" id="ARBA00023152"/>
    </source>
</evidence>
<evidence type="ECO:0000256" key="4">
    <source>
        <dbReference type="ARBA" id="ARBA00022679"/>
    </source>
</evidence>
<evidence type="ECO:0000256" key="12">
    <source>
        <dbReference type="SAM" id="Phobius"/>
    </source>
</evidence>
<dbReference type="InterPro" id="IPR022672">
    <property type="entry name" value="Hexokinase_N"/>
</dbReference>
<dbReference type="Proteomes" id="UP000193642">
    <property type="component" value="Unassembled WGS sequence"/>
</dbReference>
<gene>
    <name evidence="15" type="ORF">BCR33DRAFT_789993</name>
</gene>
<dbReference type="GO" id="GO:0001678">
    <property type="term" value="P:intracellular glucose homeostasis"/>
    <property type="evidence" value="ECO:0007669"/>
    <property type="project" value="InterPro"/>
</dbReference>
<keyword evidence="7 11" id="KW-0067">ATP-binding</keyword>
<dbReference type="Gene3D" id="3.30.420.40">
    <property type="match status" value="1"/>
</dbReference>
<dbReference type="GO" id="GO:0008865">
    <property type="term" value="F:fructokinase activity"/>
    <property type="evidence" value="ECO:0007669"/>
    <property type="project" value="TreeGrafter"/>
</dbReference>
<dbReference type="GO" id="GO:0006096">
    <property type="term" value="P:glycolytic process"/>
    <property type="evidence" value="ECO:0007669"/>
    <property type="project" value="UniProtKB-UniPathway"/>
</dbReference>
<comment type="catalytic activity">
    <reaction evidence="10">
        <text>D-fructose + ATP = D-fructose 6-phosphate + ADP + H(+)</text>
        <dbReference type="Rhea" id="RHEA:16125"/>
        <dbReference type="ChEBI" id="CHEBI:15378"/>
        <dbReference type="ChEBI" id="CHEBI:30616"/>
        <dbReference type="ChEBI" id="CHEBI:37721"/>
        <dbReference type="ChEBI" id="CHEBI:61527"/>
        <dbReference type="ChEBI" id="CHEBI:456216"/>
        <dbReference type="EC" id="2.7.1.1"/>
    </reaction>
    <physiologicalReaction direction="left-to-right" evidence="10">
        <dbReference type="Rhea" id="RHEA:16126"/>
    </physiologicalReaction>
</comment>
<dbReference type="FunFam" id="3.40.367.20:FF:000020">
    <property type="entry name" value="Hexokinase-1"/>
    <property type="match status" value="1"/>
</dbReference>
<evidence type="ECO:0000256" key="5">
    <source>
        <dbReference type="ARBA" id="ARBA00022741"/>
    </source>
</evidence>
<dbReference type="GO" id="GO:0005524">
    <property type="term" value="F:ATP binding"/>
    <property type="evidence" value="ECO:0007669"/>
    <property type="project" value="UniProtKB-UniRule"/>
</dbReference>
<dbReference type="InterPro" id="IPR022673">
    <property type="entry name" value="Hexokinase_C"/>
</dbReference>
<dbReference type="GO" id="GO:0006006">
    <property type="term" value="P:glucose metabolic process"/>
    <property type="evidence" value="ECO:0007669"/>
    <property type="project" value="TreeGrafter"/>
</dbReference>
<evidence type="ECO:0000256" key="1">
    <source>
        <dbReference type="ARBA" id="ARBA00004888"/>
    </source>
</evidence>
<feature type="transmembrane region" description="Helical" evidence="12">
    <location>
        <begin position="15"/>
        <end position="36"/>
    </location>
</feature>
<dbReference type="Gene3D" id="3.40.367.20">
    <property type="match status" value="1"/>
</dbReference>
<keyword evidence="8 11" id="KW-0324">Glycolysis</keyword>
<comment type="similarity">
    <text evidence="3 11">Belongs to the hexokinase family.</text>
</comment>
<sequence length="525" mass="56944">MSSVLSMTPTELHTFLYGVGLGVAVAAVSSTLLFSLPRAVVSSQSQAPKKSPRKRSALKRGASAAANAVEVAEEANAETVARLRGMFSLPADRLQQIVKQILVDMKKGLEKDGAANIKMLPTHVTRRPSGKEKGTYLALDLGGTNFRVCEIILDGAGGSTMHQSKFVIDEAAKTGDGTALFDFIADCVKAFLGEYHKDQDVEAVKWKLGFTFSFPVDQWTINSGSLLIWTKGFTATNVVGKDVVALLKSAFERKNLNIDVTALVNDTTGTLMSLAYSKPDTYVGVILGTGSNCAYVEKIENVIKYKGPREGVKEMLINMEWGGFDDDMVVIPRNKYDLKLDRESANPGSYTFEQLISGMYLGEIVRLVLVDLVKTGELFSYSAGGSPELRTKYAFETAYMSRIERDYSYQLMETKTILEEHLNIPETTLADRKLVKAICEMVGLRSARLAAAGVAAVVTKINKLGAPGVTVGIDGSLFLLYPHYQNRMRDALREIVGISAENILLEKSQDGSGTGAALIACLAGK</sequence>
<dbReference type="InterPro" id="IPR019807">
    <property type="entry name" value="Hexokinase_BS"/>
</dbReference>
<evidence type="ECO:0000256" key="9">
    <source>
        <dbReference type="ARBA" id="ARBA00044613"/>
    </source>
</evidence>
<keyword evidence="12" id="KW-0472">Membrane</keyword>
<feature type="domain" description="Hexokinase C-terminal" evidence="14">
    <location>
        <begin position="283"/>
        <end position="521"/>
    </location>
</feature>
<dbReference type="EC" id="2.7.1.-" evidence="11"/>
<dbReference type="GO" id="GO:0005739">
    <property type="term" value="C:mitochondrion"/>
    <property type="evidence" value="ECO:0007669"/>
    <property type="project" value="TreeGrafter"/>
</dbReference>
<reference evidence="15 16" key="1">
    <citation type="submission" date="2016-07" db="EMBL/GenBank/DDBJ databases">
        <title>Pervasive Adenine N6-methylation of Active Genes in Fungi.</title>
        <authorList>
            <consortium name="DOE Joint Genome Institute"/>
            <person name="Mondo S.J."/>
            <person name="Dannebaum R.O."/>
            <person name="Kuo R.C."/>
            <person name="Labutti K."/>
            <person name="Haridas S."/>
            <person name="Kuo A."/>
            <person name="Salamov A."/>
            <person name="Ahrendt S.R."/>
            <person name="Lipzen A."/>
            <person name="Sullivan W."/>
            <person name="Andreopoulos W.B."/>
            <person name="Clum A."/>
            <person name="Lindquist E."/>
            <person name="Daum C."/>
            <person name="Ramamoorthy G.K."/>
            <person name="Gryganskyi A."/>
            <person name="Culley D."/>
            <person name="Magnuson J.K."/>
            <person name="James T.Y."/>
            <person name="O'Malley M.A."/>
            <person name="Stajich J.E."/>
            <person name="Spatafora J.W."/>
            <person name="Visel A."/>
            <person name="Grigoriev I.V."/>
        </authorList>
    </citation>
    <scope>NUCLEOTIDE SEQUENCE [LARGE SCALE GENOMIC DNA]</scope>
    <source>
        <strain evidence="15 16">JEL800</strain>
    </source>
</reference>
<feature type="domain" description="Hexokinase N-terminal" evidence="13">
    <location>
        <begin position="81"/>
        <end position="276"/>
    </location>
</feature>
<dbReference type="GO" id="GO:0005829">
    <property type="term" value="C:cytosol"/>
    <property type="evidence" value="ECO:0007669"/>
    <property type="project" value="TreeGrafter"/>
</dbReference>
<dbReference type="PRINTS" id="PR00475">
    <property type="entry name" value="HEXOKINASE"/>
</dbReference>
<name>A0A1Y2BRR6_9FUNG</name>
<dbReference type="Pfam" id="PF00349">
    <property type="entry name" value="Hexokinase_1"/>
    <property type="match status" value="1"/>
</dbReference>
<dbReference type="OrthoDB" id="419537at2759"/>
<comment type="pathway">
    <text evidence="2">Carbohydrate metabolism; hexose metabolism.</text>
</comment>
<evidence type="ECO:0000256" key="10">
    <source>
        <dbReference type="ARBA" id="ARBA00047905"/>
    </source>
</evidence>
<dbReference type="AlphaFoldDB" id="A0A1Y2BRR6"/>
<dbReference type="UniPathway" id="UPA00109">
    <property type="reaction ID" value="UER00180"/>
</dbReference>
<proteinExistence type="inferred from homology"/>
<dbReference type="PANTHER" id="PTHR19443:SF16">
    <property type="entry name" value="HEXOKINASE TYPE 1-RELATED"/>
    <property type="match status" value="1"/>
</dbReference>
<dbReference type="STRING" id="329046.A0A1Y2BRR6"/>
<accession>A0A1Y2BRR6</accession>
<protein>
    <recommendedName>
        <fullName evidence="11">Phosphotransferase</fullName>
        <ecNumber evidence="11">2.7.1.-</ecNumber>
    </recommendedName>
</protein>
<evidence type="ECO:0000256" key="11">
    <source>
        <dbReference type="RuleBase" id="RU362007"/>
    </source>
</evidence>
<dbReference type="EMBL" id="MCGO01000053">
    <property type="protein sequence ID" value="ORY36825.1"/>
    <property type="molecule type" value="Genomic_DNA"/>
</dbReference>
<keyword evidence="12" id="KW-0812">Transmembrane</keyword>
<dbReference type="InterPro" id="IPR043129">
    <property type="entry name" value="ATPase_NBD"/>
</dbReference>
<evidence type="ECO:0000259" key="13">
    <source>
        <dbReference type="Pfam" id="PF00349"/>
    </source>
</evidence>
<dbReference type="PROSITE" id="PS00378">
    <property type="entry name" value="HEXOKINASE_1"/>
    <property type="match status" value="1"/>
</dbReference>
<evidence type="ECO:0000256" key="3">
    <source>
        <dbReference type="ARBA" id="ARBA00009225"/>
    </source>
</evidence>
<dbReference type="SUPFAM" id="SSF53067">
    <property type="entry name" value="Actin-like ATPase domain"/>
    <property type="match status" value="2"/>
</dbReference>
<keyword evidence="4 11" id="KW-0808">Transferase</keyword>
<dbReference type="GO" id="GO:0005536">
    <property type="term" value="F:D-glucose binding"/>
    <property type="evidence" value="ECO:0007669"/>
    <property type="project" value="InterPro"/>
</dbReference>
<organism evidence="15 16">
    <name type="scientific">Rhizoclosmatium globosum</name>
    <dbReference type="NCBI Taxonomy" id="329046"/>
    <lineage>
        <taxon>Eukaryota</taxon>
        <taxon>Fungi</taxon>
        <taxon>Fungi incertae sedis</taxon>
        <taxon>Chytridiomycota</taxon>
        <taxon>Chytridiomycota incertae sedis</taxon>
        <taxon>Chytridiomycetes</taxon>
        <taxon>Chytridiales</taxon>
        <taxon>Chytriomycetaceae</taxon>
        <taxon>Rhizoclosmatium</taxon>
    </lineage>
</organism>
<evidence type="ECO:0000313" key="16">
    <source>
        <dbReference type="Proteomes" id="UP000193642"/>
    </source>
</evidence>
<comment type="catalytic activity">
    <reaction evidence="9">
        <text>a D-hexose + ATP = a D-hexose 6-phosphate + ADP + H(+)</text>
        <dbReference type="Rhea" id="RHEA:22740"/>
        <dbReference type="ChEBI" id="CHEBI:4194"/>
        <dbReference type="ChEBI" id="CHEBI:15378"/>
        <dbReference type="ChEBI" id="CHEBI:30616"/>
        <dbReference type="ChEBI" id="CHEBI:229467"/>
        <dbReference type="ChEBI" id="CHEBI:456216"/>
        <dbReference type="EC" id="2.7.1.1"/>
    </reaction>
    <physiologicalReaction direction="left-to-right" evidence="9">
        <dbReference type="Rhea" id="RHEA:22741"/>
    </physiologicalReaction>
</comment>
<evidence type="ECO:0000259" key="14">
    <source>
        <dbReference type="Pfam" id="PF03727"/>
    </source>
</evidence>
<dbReference type="CDD" id="cd24018">
    <property type="entry name" value="ASKHA_NBD_HK_fungi"/>
    <property type="match status" value="1"/>
</dbReference>
<dbReference type="FunFam" id="3.30.420.40:FF:000034">
    <property type="entry name" value="Phosphotransferase"/>
    <property type="match status" value="1"/>
</dbReference>
<keyword evidence="5 11" id="KW-0547">Nucleotide-binding</keyword>
<comment type="caution">
    <text evidence="15">The sequence shown here is derived from an EMBL/GenBank/DDBJ whole genome shotgun (WGS) entry which is preliminary data.</text>
</comment>
<evidence type="ECO:0000256" key="2">
    <source>
        <dbReference type="ARBA" id="ARBA00005028"/>
    </source>
</evidence>
<dbReference type="InterPro" id="IPR001312">
    <property type="entry name" value="Hexokinase"/>
</dbReference>
<keyword evidence="6 11" id="KW-0418">Kinase</keyword>
<keyword evidence="12" id="KW-1133">Transmembrane helix</keyword>
<dbReference type="PROSITE" id="PS51748">
    <property type="entry name" value="HEXOKINASE_2"/>
    <property type="match status" value="1"/>
</dbReference>
<evidence type="ECO:0000256" key="7">
    <source>
        <dbReference type="ARBA" id="ARBA00022840"/>
    </source>
</evidence>
<dbReference type="Pfam" id="PF03727">
    <property type="entry name" value="Hexokinase_2"/>
    <property type="match status" value="1"/>
</dbReference>